<dbReference type="Gene3D" id="3.10.490.10">
    <property type="entry name" value="Gamma-glutamyl cyclotransferase-like"/>
    <property type="match status" value="1"/>
</dbReference>
<accession>A0ABR2A2U6</accession>
<evidence type="ECO:0000313" key="2">
    <source>
        <dbReference type="Proteomes" id="UP001396334"/>
    </source>
</evidence>
<dbReference type="Proteomes" id="UP001396334">
    <property type="component" value="Unassembled WGS sequence"/>
</dbReference>
<organism evidence="1 2">
    <name type="scientific">Hibiscus sabdariffa</name>
    <name type="common">roselle</name>
    <dbReference type="NCBI Taxonomy" id="183260"/>
    <lineage>
        <taxon>Eukaryota</taxon>
        <taxon>Viridiplantae</taxon>
        <taxon>Streptophyta</taxon>
        <taxon>Embryophyta</taxon>
        <taxon>Tracheophyta</taxon>
        <taxon>Spermatophyta</taxon>
        <taxon>Magnoliopsida</taxon>
        <taxon>eudicotyledons</taxon>
        <taxon>Gunneridae</taxon>
        <taxon>Pentapetalae</taxon>
        <taxon>rosids</taxon>
        <taxon>malvids</taxon>
        <taxon>Malvales</taxon>
        <taxon>Malvaceae</taxon>
        <taxon>Malvoideae</taxon>
        <taxon>Hibiscus</taxon>
    </lineage>
</organism>
<keyword evidence="2" id="KW-1185">Reference proteome</keyword>
<protein>
    <submittedName>
        <fullName evidence="1">Uncharacterized protein</fullName>
    </submittedName>
</protein>
<gene>
    <name evidence="1" type="ORF">V6N11_013698</name>
</gene>
<dbReference type="EMBL" id="JBBPBN010000406">
    <property type="protein sequence ID" value="KAK8487167.1"/>
    <property type="molecule type" value="Genomic_DNA"/>
</dbReference>
<evidence type="ECO:0000313" key="1">
    <source>
        <dbReference type="EMBL" id="KAK8487167.1"/>
    </source>
</evidence>
<comment type="caution">
    <text evidence="1">The sequence shown here is derived from an EMBL/GenBank/DDBJ whole genome shotgun (WGS) entry which is preliminary data.</text>
</comment>
<sequence length="68" mass="7532">MEDDVVRVLLNRVPPSSAALLNNFHRLSIKGGVYPATLPVENRHVTLLLAGCLLHPYITYEYSALLSV</sequence>
<proteinExistence type="predicted"/>
<name>A0ABR2A2U6_9ROSI</name>
<reference evidence="1 2" key="1">
    <citation type="journal article" date="2024" name="G3 (Bethesda)">
        <title>Genome assembly of Hibiscus sabdariffa L. provides insights into metabolisms of medicinal natural products.</title>
        <authorList>
            <person name="Kim T."/>
        </authorList>
    </citation>
    <scope>NUCLEOTIDE SEQUENCE [LARGE SCALE GENOMIC DNA]</scope>
    <source>
        <strain evidence="1">TK-2024</strain>
        <tissue evidence="1">Old leaves</tissue>
    </source>
</reference>